<proteinExistence type="predicted"/>
<sequence>MGLLKEEYVPVADALLNSLTRDLDLFQSENHLFTSDYLAGMQNKTDELRAKETGDAFLVMQKQTTQDLYALGNDINKPIKLLNLVLKKSNIETSLGSNVLKKIKKRNFEGVLQDLKGLKEVISSQSALLISNGMKADTENVLETAFNTITAKSNEQTNFRQQRKAFTSVNKQLYSEVYQYISDVAKLGKIIFQGEQKASEYTIDNLIALVNVSKKGGTDEISKTPNS</sequence>
<evidence type="ECO:0000313" key="2">
    <source>
        <dbReference type="Proteomes" id="UP001070176"/>
    </source>
</evidence>
<reference evidence="1" key="1">
    <citation type="submission" date="2022-10" db="EMBL/GenBank/DDBJ databases">
        <title>Chryseobacterium sp. nov., a novel bacterial species.</title>
        <authorList>
            <person name="Cao Y."/>
        </authorList>
    </citation>
    <scope>NUCLEOTIDE SEQUENCE</scope>
    <source>
        <strain evidence="1">KC 927</strain>
    </source>
</reference>
<dbReference type="EMBL" id="JAOVZV010000005">
    <property type="protein sequence ID" value="MCX8532089.1"/>
    <property type="molecule type" value="Genomic_DNA"/>
</dbReference>
<evidence type="ECO:0000313" key="1">
    <source>
        <dbReference type="EMBL" id="MCX8532089.1"/>
    </source>
</evidence>
<comment type="caution">
    <text evidence="1">The sequence shown here is derived from an EMBL/GenBank/DDBJ whole genome shotgun (WGS) entry which is preliminary data.</text>
</comment>
<name>A0ABT3Y1Q9_9FLAO</name>
<dbReference type="RefSeq" id="WP_267280702.1">
    <property type="nucleotide sequence ID" value="NZ_JAOVZV010000005.1"/>
</dbReference>
<organism evidence="1 2">
    <name type="scientific">Chryseobacterium luquanense</name>
    <dbReference type="NCBI Taxonomy" id="2983766"/>
    <lineage>
        <taxon>Bacteria</taxon>
        <taxon>Pseudomonadati</taxon>
        <taxon>Bacteroidota</taxon>
        <taxon>Flavobacteriia</taxon>
        <taxon>Flavobacteriales</taxon>
        <taxon>Weeksellaceae</taxon>
        <taxon>Chryseobacterium group</taxon>
        <taxon>Chryseobacterium</taxon>
    </lineage>
</organism>
<dbReference type="Proteomes" id="UP001070176">
    <property type="component" value="Unassembled WGS sequence"/>
</dbReference>
<evidence type="ECO:0008006" key="3">
    <source>
        <dbReference type="Google" id="ProtNLM"/>
    </source>
</evidence>
<accession>A0ABT3Y1Q9</accession>
<gene>
    <name evidence="1" type="ORF">OEA66_06960</name>
</gene>
<keyword evidence="2" id="KW-1185">Reference proteome</keyword>
<protein>
    <recommendedName>
        <fullName evidence="3">Toxic anion resistance protein</fullName>
    </recommendedName>
</protein>